<evidence type="ECO:0000256" key="3">
    <source>
        <dbReference type="ARBA" id="ARBA00022801"/>
    </source>
</evidence>
<organism evidence="7 8">
    <name type="scientific">Cryptosporangium minutisporangium</name>
    <dbReference type="NCBI Taxonomy" id="113569"/>
    <lineage>
        <taxon>Bacteria</taxon>
        <taxon>Bacillati</taxon>
        <taxon>Actinomycetota</taxon>
        <taxon>Actinomycetes</taxon>
        <taxon>Cryptosporangiales</taxon>
        <taxon>Cryptosporangiaceae</taxon>
        <taxon>Cryptosporangium</taxon>
    </lineage>
</organism>
<dbReference type="CDD" id="cd00540">
    <property type="entry name" value="AAG"/>
    <property type="match status" value="1"/>
</dbReference>
<protein>
    <recommendedName>
        <fullName evidence="5">Putative 3-methyladenine DNA glycosylase</fullName>
        <ecNumber evidence="5">3.2.2.-</ecNumber>
    </recommendedName>
</protein>
<evidence type="ECO:0000256" key="6">
    <source>
        <dbReference type="SAM" id="MobiDB-lite"/>
    </source>
</evidence>
<evidence type="ECO:0000313" key="8">
    <source>
        <dbReference type="Proteomes" id="UP001501676"/>
    </source>
</evidence>
<dbReference type="Pfam" id="PF02245">
    <property type="entry name" value="Pur_DNA_glyco"/>
    <property type="match status" value="1"/>
</dbReference>
<dbReference type="RefSeq" id="WP_345726353.1">
    <property type="nucleotide sequence ID" value="NZ_BAAAYN010000004.1"/>
</dbReference>
<dbReference type="PANTHER" id="PTHR10429">
    <property type="entry name" value="DNA-3-METHYLADENINE GLYCOSYLASE"/>
    <property type="match status" value="1"/>
</dbReference>
<keyword evidence="3 5" id="KW-0378">Hydrolase</keyword>
<dbReference type="NCBIfam" id="TIGR00567">
    <property type="entry name" value="3mg"/>
    <property type="match status" value="1"/>
</dbReference>
<dbReference type="InterPro" id="IPR011034">
    <property type="entry name" value="Formyl_transferase-like_C_sf"/>
</dbReference>
<evidence type="ECO:0000256" key="1">
    <source>
        <dbReference type="ARBA" id="ARBA00009232"/>
    </source>
</evidence>
<evidence type="ECO:0000256" key="4">
    <source>
        <dbReference type="ARBA" id="ARBA00023204"/>
    </source>
</evidence>
<dbReference type="NCBIfam" id="NF002003">
    <property type="entry name" value="PRK00802.1-3"/>
    <property type="match status" value="1"/>
</dbReference>
<dbReference type="Gene3D" id="3.10.300.10">
    <property type="entry name" value="Methylpurine-DNA glycosylase (MPG)"/>
    <property type="match status" value="1"/>
</dbReference>
<sequence length="211" mass="22304">MGHRARGAPLNLDDILAGPPEEAAPALLGRCVTAHGVTVRLTEVEAYAGTAGDPASHAYRGRTPRNASMFAGPGTLYVYFSYGMHWCVNITCGPVGEASAVLLRAGRVIEGLDEARRGRTVPDRDLARGPARLAKALGLDRTADGTNLLDGRGPLTIAGPPTTEPIRSGPRTGVSKGADRPWRFWIDGDPTVSPYRRSPRAAAVGDDALRE</sequence>
<keyword evidence="4 5" id="KW-0234">DNA repair</keyword>
<evidence type="ECO:0000313" key="7">
    <source>
        <dbReference type="EMBL" id="GAA3382705.1"/>
    </source>
</evidence>
<evidence type="ECO:0000256" key="5">
    <source>
        <dbReference type="HAMAP-Rule" id="MF_00527"/>
    </source>
</evidence>
<comment type="similarity">
    <text evidence="1 5">Belongs to the DNA glycosylase MPG family.</text>
</comment>
<comment type="caution">
    <text evidence="7">The sequence shown here is derived from an EMBL/GenBank/DDBJ whole genome shotgun (WGS) entry which is preliminary data.</text>
</comment>
<evidence type="ECO:0000256" key="2">
    <source>
        <dbReference type="ARBA" id="ARBA00022763"/>
    </source>
</evidence>
<dbReference type="InterPro" id="IPR003180">
    <property type="entry name" value="MPG"/>
</dbReference>
<keyword evidence="2 5" id="KW-0227">DNA damage</keyword>
<dbReference type="Proteomes" id="UP001501676">
    <property type="component" value="Unassembled WGS sequence"/>
</dbReference>
<dbReference type="EC" id="3.2.2.-" evidence="5"/>
<reference evidence="8" key="1">
    <citation type="journal article" date="2019" name="Int. J. Syst. Evol. Microbiol.">
        <title>The Global Catalogue of Microorganisms (GCM) 10K type strain sequencing project: providing services to taxonomists for standard genome sequencing and annotation.</title>
        <authorList>
            <consortium name="The Broad Institute Genomics Platform"/>
            <consortium name="The Broad Institute Genome Sequencing Center for Infectious Disease"/>
            <person name="Wu L."/>
            <person name="Ma J."/>
        </authorList>
    </citation>
    <scope>NUCLEOTIDE SEQUENCE [LARGE SCALE GENOMIC DNA]</scope>
    <source>
        <strain evidence="8">JCM 9458</strain>
    </source>
</reference>
<feature type="region of interest" description="Disordered" evidence="6">
    <location>
        <begin position="148"/>
        <end position="211"/>
    </location>
</feature>
<dbReference type="InterPro" id="IPR036995">
    <property type="entry name" value="MPG_sf"/>
</dbReference>
<dbReference type="SUPFAM" id="SSF50486">
    <property type="entry name" value="FMT C-terminal domain-like"/>
    <property type="match status" value="1"/>
</dbReference>
<keyword evidence="8" id="KW-1185">Reference proteome</keyword>
<dbReference type="HAMAP" id="MF_00527">
    <property type="entry name" value="3MGH"/>
    <property type="match status" value="1"/>
</dbReference>
<dbReference type="EMBL" id="BAAAYN010000004">
    <property type="protein sequence ID" value="GAA3382705.1"/>
    <property type="molecule type" value="Genomic_DNA"/>
</dbReference>
<accession>A0ABP6SQH6</accession>
<dbReference type="PANTHER" id="PTHR10429:SF0">
    <property type="entry name" value="DNA-3-METHYLADENINE GLYCOSYLASE"/>
    <property type="match status" value="1"/>
</dbReference>
<name>A0ABP6SQH6_9ACTN</name>
<proteinExistence type="inferred from homology"/>
<gene>
    <name evidence="7" type="ORF">GCM10020369_05630</name>
</gene>